<accession>A0A167FSZ4</accession>
<dbReference type="AlphaFoldDB" id="A0A167FSZ4"/>
<proteinExistence type="predicted"/>
<sequence length="489" mass="56680">MAFTTPLAILPLPPPPAYLPTLPKKKDEYFLASQLVRNQEKDLFLASPNQPLPVDNRLAWPHLHLIRLAYVDDKWRRLCWHMRGIEKLLTPANSDYPGRNVYACHYLFSHPECDCKYREVDFHYERRVRKKQPLVAPTDWIIFPAGQGPEWLPPRRGRTAIIKRIWRQPDEVEEDEPTQAIDGDDMLVVQRVPQQAQLSASPDRPALVDVMHQMRTIQQQILNVRFNDEDRVQLLAHERASKEIHQLAVNASLPHVVTAEAVDVVLHNRVQLHNPRPGAQEAYAAARRTIVDEDNYVEEEWDTRLHQLLRWFRTDGLTFALPFIRECLDNNNNLFGAVVQDQIDRLFGALGRTPHDSKPARPEDDDGKHRRLDDAYQFITTQAHEPIVERFDANAKRAFLRDILALQELQDAYTAYQFPWRKILDAADEVIHLISATFEARDFDLTRLSPEMFKKGMQLVNEVYVLDSRDRAPWSGMGSGFASYGWTSR</sequence>
<gene>
    <name evidence="2" type="ORF">CALVIDRAFT_569614</name>
</gene>
<evidence type="ECO:0000256" key="1">
    <source>
        <dbReference type="SAM" id="MobiDB-lite"/>
    </source>
</evidence>
<reference evidence="2 3" key="1">
    <citation type="journal article" date="2016" name="Mol. Biol. Evol.">
        <title>Comparative Genomics of Early-Diverging Mushroom-Forming Fungi Provides Insights into the Origins of Lignocellulose Decay Capabilities.</title>
        <authorList>
            <person name="Nagy L.G."/>
            <person name="Riley R."/>
            <person name="Tritt A."/>
            <person name="Adam C."/>
            <person name="Daum C."/>
            <person name="Floudas D."/>
            <person name="Sun H."/>
            <person name="Yadav J.S."/>
            <person name="Pangilinan J."/>
            <person name="Larsson K.H."/>
            <person name="Matsuura K."/>
            <person name="Barry K."/>
            <person name="Labutti K."/>
            <person name="Kuo R."/>
            <person name="Ohm R.A."/>
            <person name="Bhattacharya S.S."/>
            <person name="Shirouzu T."/>
            <person name="Yoshinaga Y."/>
            <person name="Martin F.M."/>
            <person name="Grigoriev I.V."/>
            <person name="Hibbett D.S."/>
        </authorList>
    </citation>
    <scope>NUCLEOTIDE SEQUENCE [LARGE SCALE GENOMIC DNA]</scope>
    <source>
        <strain evidence="2 3">TUFC12733</strain>
    </source>
</reference>
<feature type="region of interest" description="Disordered" evidence="1">
    <location>
        <begin position="350"/>
        <end position="369"/>
    </location>
</feature>
<keyword evidence="3" id="KW-1185">Reference proteome</keyword>
<dbReference type="Proteomes" id="UP000076738">
    <property type="component" value="Unassembled WGS sequence"/>
</dbReference>
<dbReference type="OrthoDB" id="3385287at2759"/>
<name>A0A167FSZ4_CALVF</name>
<protein>
    <submittedName>
        <fullName evidence="2">Uncharacterized protein</fullName>
    </submittedName>
</protein>
<organism evidence="2 3">
    <name type="scientific">Calocera viscosa (strain TUFC12733)</name>
    <dbReference type="NCBI Taxonomy" id="1330018"/>
    <lineage>
        <taxon>Eukaryota</taxon>
        <taxon>Fungi</taxon>
        <taxon>Dikarya</taxon>
        <taxon>Basidiomycota</taxon>
        <taxon>Agaricomycotina</taxon>
        <taxon>Dacrymycetes</taxon>
        <taxon>Dacrymycetales</taxon>
        <taxon>Dacrymycetaceae</taxon>
        <taxon>Calocera</taxon>
    </lineage>
</organism>
<dbReference type="EMBL" id="KV417364">
    <property type="protein sequence ID" value="KZO89811.1"/>
    <property type="molecule type" value="Genomic_DNA"/>
</dbReference>
<dbReference type="STRING" id="1330018.A0A167FSZ4"/>
<feature type="compositionally biased region" description="Basic and acidic residues" evidence="1">
    <location>
        <begin position="353"/>
        <end position="369"/>
    </location>
</feature>
<evidence type="ECO:0000313" key="2">
    <source>
        <dbReference type="EMBL" id="KZO89811.1"/>
    </source>
</evidence>
<evidence type="ECO:0000313" key="3">
    <source>
        <dbReference type="Proteomes" id="UP000076738"/>
    </source>
</evidence>